<organism evidence="8 9">
    <name type="scientific">Exophiala xenobiotica</name>
    <dbReference type="NCBI Taxonomy" id="348802"/>
    <lineage>
        <taxon>Eukaryota</taxon>
        <taxon>Fungi</taxon>
        <taxon>Dikarya</taxon>
        <taxon>Ascomycota</taxon>
        <taxon>Pezizomycotina</taxon>
        <taxon>Eurotiomycetes</taxon>
        <taxon>Chaetothyriomycetidae</taxon>
        <taxon>Chaetothyriales</taxon>
        <taxon>Herpotrichiellaceae</taxon>
        <taxon>Exophiala</taxon>
    </lineage>
</organism>
<dbReference type="Gene3D" id="1.50.10.10">
    <property type="match status" value="1"/>
</dbReference>
<dbReference type="OrthoDB" id="10036721at2759"/>
<keyword evidence="9" id="KW-1185">Reference proteome</keyword>
<reference evidence="8 9" key="1">
    <citation type="submission" date="2015-01" db="EMBL/GenBank/DDBJ databases">
        <title>The Genome Sequence of Exophiala xenobiotica CBS118157.</title>
        <authorList>
            <consortium name="The Broad Institute Genomics Platform"/>
            <person name="Cuomo C."/>
            <person name="de Hoog S."/>
            <person name="Gorbushina A."/>
            <person name="Stielow B."/>
            <person name="Teixiera M."/>
            <person name="Abouelleil A."/>
            <person name="Chapman S.B."/>
            <person name="Priest M."/>
            <person name="Young S.K."/>
            <person name="Wortman J."/>
            <person name="Nusbaum C."/>
            <person name="Birren B."/>
        </authorList>
    </citation>
    <scope>NUCLEOTIDE SEQUENCE [LARGE SCALE GENOMIC DNA]</scope>
    <source>
        <strain evidence="8 9">CBS 118157</strain>
    </source>
</reference>
<dbReference type="RefSeq" id="XP_013318996.1">
    <property type="nucleotide sequence ID" value="XM_013463542.1"/>
</dbReference>
<dbReference type="Pfam" id="PF25788">
    <property type="entry name" value="Ig_Rha78A_N"/>
    <property type="match status" value="1"/>
</dbReference>
<dbReference type="InterPro" id="IPR013737">
    <property type="entry name" value="Bac_rhamnosid_N"/>
</dbReference>
<feature type="domain" description="Alpha-L-rhamnosidase concanavalin-like" evidence="4">
    <location>
        <begin position="398"/>
        <end position="506"/>
    </location>
</feature>
<dbReference type="Pfam" id="PF08531">
    <property type="entry name" value="Bac_rhamnosid_N"/>
    <property type="match status" value="1"/>
</dbReference>
<dbReference type="HOGENOM" id="CLU_002926_0_0_1"/>
<feature type="domain" description="Alpha-L-rhamnosidase six-hairpin glycosidase" evidence="6">
    <location>
        <begin position="510"/>
        <end position="862"/>
    </location>
</feature>
<dbReference type="InterPro" id="IPR012341">
    <property type="entry name" value="6hp_glycosidase-like_sf"/>
</dbReference>
<evidence type="ECO:0000256" key="3">
    <source>
        <dbReference type="ARBA" id="ARBA00022801"/>
    </source>
</evidence>
<dbReference type="EC" id="3.2.1.40" evidence="2"/>
<evidence type="ECO:0000259" key="4">
    <source>
        <dbReference type="Pfam" id="PF05592"/>
    </source>
</evidence>
<dbReference type="PANTHER" id="PTHR33307:SF6">
    <property type="entry name" value="ALPHA-RHAMNOSIDASE (EUROFUNG)-RELATED"/>
    <property type="match status" value="1"/>
</dbReference>
<dbReference type="InterPro" id="IPR008928">
    <property type="entry name" value="6-hairpin_glycosidase_sf"/>
</dbReference>
<dbReference type="Proteomes" id="UP000054342">
    <property type="component" value="Unassembled WGS sequence"/>
</dbReference>
<evidence type="ECO:0000256" key="1">
    <source>
        <dbReference type="ARBA" id="ARBA00001445"/>
    </source>
</evidence>
<dbReference type="PANTHER" id="PTHR33307">
    <property type="entry name" value="ALPHA-RHAMNOSIDASE (EUROFUNG)"/>
    <property type="match status" value="1"/>
</dbReference>
<dbReference type="STRING" id="348802.A0A0D2D7Z9"/>
<name>A0A0D2D7Z9_9EURO</name>
<dbReference type="Gene3D" id="2.60.420.10">
    <property type="entry name" value="Maltose phosphorylase, domain 3"/>
    <property type="match status" value="1"/>
</dbReference>
<evidence type="ECO:0000313" key="9">
    <source>
        <dbReference type="Proteomes" id="UP000054342"/>
    </source>
</evidence>
<feature type="domain" description="Bacterial alpha-L-rhamnosidase N-terminal" evidence="5">
    <location>
        <begin position="218"/>
        <end position="388"/>
    </location>
</feature>
<dbReference type="PIRSF" id="PIRSF010631">
    <property type="entry name" value="A-rhamnsds"/>
    <property type="match status" value="1"/>
</dbReference>
<evidence type="ECO:0000259" key="6">
    <source>
        <dbReference type="Pfam" id="PF17389"/>
    </source>
</evidence>
<accession>A0A0D2D7Z9</accession>
<dbReference type="InterPro" id="IPR008902">
    <property type="entry name" value="Rhamnosid_concanavalin"/>
</dbReference>
<dbReference type="InterPro" id="IPR016007">
    <property type="entry name" value="Alpha_rhamnosid"/>
</dbReference>
<dbReference type="AlphaFoldDB" id="A0A0D2D7Z9"/>
<gene>
    <name evidence="8" type="ORF">PV05_02934</name>
</gene>
<evidence type="ECO:0000313" key="8">
    <source>
        <dbReference type="EMBL" id="KIW58412.1"/>
    </source>
</evidence>
<dbReference type="InterPro" id="IPR035398">
    <property type="entry name" value="Bac_rhamnosid_C"/>
</dbReference>
<dbReference type="Pfam" id="PF05592">
    <property type="entry name" value="Bac_rhamnosid"/>
    <property type="match status" value="1"/>
</dbReference>
<protein>
    <recommendedName>
        <fullName evidence="2">alpha-L-rhamnosidase</fullName>
        <ecNumber evidence="2">3.2.1.40</ecNumber>
    </recommendedName>
</protein>
<dbReference type="Gene3D" id="2.60.40.10">
    <property type="entry name" value="Immunoglobulins"/>
    <property type="match status" value="1"/>
</dbReference>
<dbReference type="InterPro" id="IPR013783">
    <property type="entry name" value="Ig-like_fold"/>
</dbReference>
<dbReference type="Pfam" id="PF17390">
    <property type="entry name" value="Bac_rhamnosid_C"/>
    <property type="match status" value="1"/>
</dbReference>
<dbReference type="GO" id="GO:0005975">
    <property type="term" value="P:carbohydrate metabolic process"/>
    <property type="evidence" value="ECO:0007669"/>
    <property type="project" value="InterPro"/>
</dbReference>
<comment type="catalytic activity">
    <reaction evidence="1">
        <text>Hydrolysis of terminal non-reducing alpha-L-rhamnose residues in alpha-L-rhamnosides.</text>
        <dbReference type="EC" id="3.2.1.40"/>
    </reaction>
</comment>
<keyword evidence="3" id="KW-0378">Hydrolase</keyword>
<proteinExistence type="predicted"/>
<dbReference type="SUPFAM" id="SSF48208">
    <property type="entry name" value="Six-hairpin glycosidases"/>
    <property type="match status" value="1"/>
</dbReference>
<evidence type="ECO:0000256" key="2">
    <source>
        <dbReference type="ARBA" id="ARBA00012652"/>
    </source>
</evidence>
<evidence type="ECO:0000259" key="5">
    <source>
        <dbReference type="Pfam" id="PF08531"/>
    </source>
</evidence>
<dbReference type="InterPro" id="IPR035396">
    <property type="entry name" value="Bac_rhamnosid6H"/>
</dbReference>
<feature type="domain" description="Alpha-L-rhamnosidase C-terminal" evidence="7">
    <location>
        <begin position="864"/>
        <end position="939"/>
    </location>
</feature>
<evidence type="ECO:0000259" key="7">
    <source>
        <dbReference type="Pfam" id="PF17390"/>
    </source>
</evidence>
<dbReference type="EMBL" id="KN847318">
    <property type="protein sequence ID" value="KIW58412.1"/>
    <property type="molecule type" value="Genomic_DNA"/>
</dbReference>
<dbReference type="Pfam" id="PF17389">
    <property type="entry name" value="Bac_rhamnosid6H"/>
    <property type="match status" value="1"/>
</dbReference>
<sequence length="989" mass="110026">MGFEHKDDSRVSWCNLDPNKSSSTDLSIRGEGVVGFKSPRPLSGSMGNASASPTIQVSSISFEHHTTGFGIGHARPRVSWRFATNTAVKNWIQDSYEIQIERQKRGSKPELYQIRGRDSVLVPWPCEPLNSRERLSVKVRAQGRSRALVDELGGGEETPVSSEWSNPATVEAALLKKSDWTARFITSSDDRGPDHPGKNPVRPLRFRKVFQLPQHTFVSQARVYVTAYGVYRMFINGHRVGDEEMSPGWTSYKHRLNHQVFDVGSFLRKGKENVVAIEVGAGWYAGRLGFDGRRCLYGGDLAVLAQLEVSLQDGQLYTLNTDVSWKSHCSSITHSEIYDGETYDTREEQRGWCSDPTFDESSWTTTRELPTALEILNASDLPPVRCTEVKKPIDIFRSRSGKLLVDFGQNLVGKLRVNFPTVSAAEAFKPGGHSVSFLHAEVLENGELGTRPLRSARCVDQVVLSDTEPFTWSPAFTFHGFRYVQIDGWPTDTELKTSDLEALILHSDMRRTGSFECSEPLVNKLHENTLWSMRGNFLSLPTDCPQRDERLGWTGDIQVFGPSANYLYDTTGFLSNWLQDVSAEQLEDGRGGVPSVIVPDLIDNPIHNPPQAVWNDVTVLLPWDLYLSSGDKDILRRQYASMTAWVDRGIPRGPNGLWDPNLWQFGDWLDPSAPPEEPGAGRTDCILVADAYLVRVTETMARVAECLGLAEDQLRYSDDARRLKSIFQYQYVAASGLLVGDTQTALSLALCFGLHQSHEQRVQAADRLAHLVQSAKYRISTGFVGTPLITHALSDTGHPQLAYRMLLESKCPSWLYPITMGATTTWERWDSMLPDGSINPGSMTSFNHYALGSIVHWLYKVVGGISPRDPGWRTVEIRPIPGGTISSATATYESPFGLVSCSWSVCEKDAAFTLEVTIPLNCRAVIFLPSQQQQQQVKVAGGVAWGEAEETGALIVGSGSHKFTCPYSKPQWPPKAIWDRSEFALAVEL</sequence>
<dbReference type="Gene3D" id="2.60.120.260">
    <property type="entry name" value="Galactose-binding domain-like"/>
    <property type="match status" value="2"/>
</dbReference>
<dbReference type="GeneID" id="25324842"/>
<dbReference type="GO" id="GO:0030596">
    <property type="term" value="F:alpha-L-rhamnosidase activity"/>
    <property type="evidence" value="ECO:0007669"/>
    <property type="project" value="UniProtKB-EC"/>
</dbReference>